<keyword evidence="3" id="KW-1185">Reference proteome</keyword>
<dbReference type="InterPro" id="IPR013653">
    <property type="entry name" value="GCN5-like_dom"/>
</dbReference>
<dbReference type="EMBL" id="VLKE01000001">
    <property type="protein sequence ID" value="TWH70286.1"/>
    <property type="molecule type" value="Genomic_DNA"/>
</dbReference>
<comment type="caution">
    <text evidence="2">The sequence shown here is derived from an EMBL/GenBank/DDBJ whole genome shotgun (WGS) entry which is preliminary data.</text>
</comment>
<sequence>MSALCARLRARVDHVTLNVRADNTAAVRLYERLGFTRVADFTECGLRRRA</sequence>
<dbReference type="InterPro" id="IPR000182">
    <property type="entry name" value="GNAT_dom"/>
</dbReference>
<dbReference type="AlphaFoldDB" id="A0A562IHK0"/>
<reference evidence="2 3" key="1">
    <citation type="submission" date="2019-07" db="EMBL/GenBank/DDBJ databases">
        <title>R&amp;d 2014.</title>
        <authorList>
            <person name="Klenk H.-P."/>
        </authorList>
    </citation>
    <scope>NUCLEOTIDE SEQUENCE [LARGE SCALE GENOMIC DNA]</scope>
    <source>
        <strain evidence="2 3">DSM 43868</strain>
    </source>
</reference>
<dbReference type="RefSeq" id="WP_246140964.1">
    <property type="nucleotide sequence ID" value="NZ_VLKE01000001.1"/>
</dbReference>
<dbReference type="Pfam" id="PF08445">
    <property type="entry name" value="FR47"/>
    <property type="match status" value="1"/>
</dbReference>
<dbReference type="PROSITE" id="PS51186">
    <property type="entry name" value="GNAT"/>
    <property type="match status" value="1"/>
</dbReference>
<dbReference type="Gene3D" id="3.40.630.30">
    <property type="match status" value="1"/>
</dbReference>
<feature type="domain" description="N-acetyltransferase" evidence="1">
    <location>
        <begin position="1"/>
        <end position="50"/>
    </location>
</feature>
<dbReference type="InterPro" id="IPR016181">
    <property type="entry name" value="Acyl_CoA_acyltransferase"/>
</dbReference>
<evidence type="ECO:0000259" key="1">
    <source>
        <dbReference type="PROSITE" id="PS51186"/>
    </source>
</evidence>
<organism evidence="2 3">
    <name type="scientific">Micromonospora olivasterospora</name>
    <dbReference type="NCBI Taxonomy" id="1880"/>
    <lineage>
        <taxon>Bacteria</taxon>
        <taxon>Bacillati</taxon>
        <taxon>Actinomycetota</taxon>
        <taxon>Actinomycetes</taxon>
        <taxon>Micromonosporales</taxon>
        <taxon>Micromonosporaceae</taxon>
        <taxon>Micromonospora</taxon>
    </lineage>
</organism>
<accession>A0A562IHK0</accession>
<dbReference type="Proteomes" id="UP000319825">
    <property type="component" value="Unassembled WGS sequence"/>
</dbReference>
<dbReference type="GO" id="GO:0016747">
    <property type="term" value="F:acyltransferase activity, transferring groups other than amino-acyl groups"/>
    <property type="evidence" value="ECO:0007669"/>
    <property type="project" value="InterPro"/>
</dbReference>
<protein>
    <submittedName>
        <fullName evidence="2">FR47-like protein</fullName>
    </submittedName>
</protein>
<name>A0A562IHK0_MICOL</name>
<dbReference type="SUPFAM" id="SSF55729">
    <property type="entry name" value="Acyl-CoA N-acyltransferases (Nat)"/>
    <property type="match status" value="1"/>
</dbReference>
<gene>
    <name evidence="2" type="ORF">JD77_05309</name>
</gene>
<proteinExistence type="predicted"/>
<evidence type="ECO:0000313" key="2">
    <source>
        <dbReference type="EMBL" id="TWH70286.1"/>
    </source>
</evidence>
<evidence type="ECO:0000313" key="3">
    <source>
        <dbReference type="Proteomes" id="UP000319825"/>
    </source>
</evidence>